<proteinExistence type="predicted"/>
<organism evidence="1 2">
    <name type="scientific">Fusarium napiforme</name>
    <dbReference type="NCBI Taxonomy" id="42672"/>
    <lineage>
        <taxon>Eukaryota</taxon>
        <taxon>Fungi</taxon>
        <taxon>Dikarya</taxon>
        <taxon>Ascomycota</taxon>
        <taxon>Pezizomycotina</taxon>
        <taxon>Sordariomycetes</taxon>
        <taxon>Hypocreomycetidae</taxon>
        <taxon>Hypocreales</taxon>
        <taxon>Nectriaceae</taxon>
        <taxon>Fusarium</taxon>
        <taxon>Fusarium fujikuroi species complex</taxon>
    </lineage>
</organism>
<keyword evidence="2" id="KW-1185">Reference proteome</keyword>
<accession>A0A8H5MY20</accession>
<reference evidence="1 2" key="1">
    <citation type="submission" date="2020-05" db="EMBL/GenBank/DDBJ databases">
        <title>Identification and distribution of gene clusters putatively required for synthesis of sphingolipid metabolism inhibitors in phylogenetically diverse species of the filamentous fungus Fusarium.</title>
        <authorList>
            <person name="Kim H.-S."/>
            <person name="Busman M."/>
            <person name="Brown D.W."/>
            <person name="Divon H."/>
            <person name="Uhlig S."/>
            <person name="Proctor R.H."/>
        </authorList>
    </citation>
    <scope>NUCLEOTIDE SEQUENCE [LARGE SCALE GENOMIC DNA]</scope>
    <source>
        <strain evidence="1 2">NRRL 25196</strain>
    </source>
</reference>
<sequence length="104" mass="11617">MILKDFAEGLAVLPSVFALKVEDHLSRSFLQRKGPPRASPLWPLQLASGFRQCLECPVLLSTVRHIQDTPVPPENCIVLFLHVDPAIFVTLFVEVVSLMKRGPQ</sequence>
<evidence type="ECO:0000313" key="2">
    <source>
        <dbReference type="Proteomes" id="UP000574317"/>
    </source>
</evidence>
<dbReference type="Proteomes" id="UP000574317">
    <property type="component" value="Unassembled WGS sequence"/>
</dbReference>
<dbReference type="AlphaFoldDB" id="A0A8H5MY20"/>
<name>A0A8H5MY20_9HYPO</name>
<dbReference type="EMBL" id="JAAOAO010000375">
    <property type="protein sequence ID" value="KAF5544853.1"/>
    <property type="molecule type" value="Genomic_DNA"/>
</dbReference>
<comment type="caution">
    <text evidence="1">The sequence shown here is derived from an EMBL/GenBank/DDBJ whole genome shotgun (WGS) entry which is preliminary data.</text>
</comment>
<gene>
    <name evidence="1" type="ORF">FNAPI_9292</name>
</gene>
<evidence type="ECO:0000313" key="1">
    <source>
        <dbReference type="EMBL" id="KAF5544853.1"/>
    </source>
</evidence>
<protein>
    <submittedName>
        <fullName evidence="1">Uncharacterized protein</fullName>
    </submittedName>
</protein>